<evidence type="ECO:0000256" key="1">
    <source>
        <dbReference type="SAM" id="MobiDB-lite"/>
    </source>
</evidence>
<keyword evidence="3" id="KW-1185">Reference proteome</keyword>
<protein>
    <submittedName>
        <fullName evidence="2">Uncharacterized protein</fullName>
    </submittedName>
</protein>
<feature type="compositionally biased region" description="Basic and acidic residues" evidence="1">
    <location>
        <begin position="224"/>
        <end position="237"/>
    </location>
</feature>
<organism evidence="2 3">
    <name type="scientific">Riccia fluitans</name>
    <dbReference type="NCBI Taxonomy" id="41844"/>
    <lineage>
        <taxon>Eukaryota</taxon>
        <taxon>Viridiplantae</taxon>
        <taxon>Streptophyta</taxon>
        <taxon>Embryophyta</taxon>
        <taxon>Marchantiophyta</taxon>
        <taxon>Marchantiopsida</taxon>
        <taxon>Marchantiidae</taxon>
        <taxon>Marchantiales</taxon>
        <taxon>Ricciaceae</taxon>
        <taxon>Riccia</taxon>
    </lineage>
</organism>
<sequence>MGADDAAVDNSTFHPRNGRANAEDAPLHQITNCLTMRQWRRFIGLCRMRRPTPETVLSSRRSRPCNLCLFARDAAGPQGQLLVNVSREGLKEYLDFPVFFSSLGSEDGKRLNMHAKLVIRQALKWIARPSSLYTSTTLVLLALAHVDPKEPNLKPDCQFLTRAARQNQEGPLLLGDELRNAFGDIEAQWDTERCELVCERDQLKEDLLKAQDVLADAAQREEALRAEHERLQEEYSQEKATNVHPFVDQGS</sequence>
<reference evidence="2 3" key="1">
    <citation type="submission" date="2024-09" db="EMBL/GenBank/DDBJ databases">
        <title>Chromosome-scale assembly of Riccia fluitans.</title>
        <authorList>
            <person name="Paukszto L."/>
            <person name="Sawicki J."/>
            <person name="Karawczyk K."/>
            <person name="Piernik-Szablinska J."/>
            <person name="Szczecinska M."/>
            <person name="Mazdziarz M."/>
        </authorList>
    </citation>
    <scope>NUCLEOTIDE SEQUENCE [LARGE SCALE GENOMIC DNA]</scope>
    <source>
        <strain evidence="2">Rf_01</strain>
        <tissue evidence="2">Aerial parts of the thallus</tissue>
    </source>
</reference>
<proteinExistence type="predicted"/>
<dbReference type="AlphaFoldDB" id="A0ABD1YYE5"/>
<comment type="caution">
    <text evidence="2">The sequence shown here is derived from an EMBL/GenBank/DDBJ whole genome shotgun (WGS) entry which is preliminary data.</text>
</comment>
<feature type="region of interest" description="Disordered" evidence="1">
    <location>
        <begin position="1"/>
        <end position="21"/>
    </location>
</feature>
<feature type="region of interest" description="Disordered" evidence="1">
    <location>
        <begin position="224"/>
        <end position="251"/>
    </location>
</feature>
<accession>A0ABD1YYE5</accession>
<evidence type="ECO:0000313" key="3">
    <source>
        <dbReference type="Proteomes" id="UP001605036"/>
    </source>
</evidence>
<evidence type="ECO:0000313" key="2">
    <source>
        <dbReference type="EMBL" id="KAL2635500.1"/>
    </source>
</evidence>
<gene>
    <name evidence="2" type="ORF">R1flu_006979</name>
</gene>
<dbReference type="Proteomes" id="UP001605036">
    <property type="component" value="Unassembled WGS sequence"/>
</dbReference>
<name>A0ABD1YYE5_9MARC</name>
<dbReference type="EMBL" id="JBHFFA010000003">
    <property type="protein sequence ID" value="KAL2635500.1"/>
    <property type="molecule type" value="Genomic_DNA"/>
</dbReference>